<feature type="signal peptide" evidence="1">
    <location>
        <begin position="1"/>
        <end position="24"/>
    </location>
</feature>
<dbReference type="Proteomes" id="UP000254701">
    <property type="component" value="Unassembled WGS sequence"/>
</dbReference>
<evidence type="ECO:0000256" key="1">
    <source>
        <dbReference type="SAM" id="SignalP"/>
    </source>
</evidence>
<dbReference type="PROSITE" id="PS50222">
    <property type="entry name" value="EF_HAND_2"/>
    <property type="match status" value="2"/>
</dbReference>
<dbReference type="InterPro" id="IPR011992">
    <property type="entry name" value="EF-hand-dom_pair"/>
</dbReference>
<protein>
    <submittedName>
        <fullName evidence="3">EF hand</fullName>
    </submittedName>
</protein>
<dbReference type="PROSITE" id="PS00018">
    <property type="entry name" value="EF_HAND_1"/>
    <property type="match status" value="2"/>
</dbReference>
<proteinExistence type="predicted"/>
<dbReference type="InterPro" id="IPR002048">
    <property type="entry name" value="EF_hand_dom"/>
</dbReference>
<dbReference type="GO" id="GO:0005509">
    <property type="term" value="F:calcium ion binding"/>
    <property type="evidence" value="ECO:0007669"/>
    <property type="project" value="InterPro"/>
</dbReference>
<feature type="chain" id="PRO_5016673473" evidence="1">
    <location>
        <begin position="25"/>
        <end position="150"/>
    </location>
</feature>
<dbReference type="InterPro" id="IPR018247">
    <property type="entry name" value="EF_Hand_1_Ca_BS"/>
</dbReference>
<organism evidence="3 4">
    <name type="scientific">Aminobacter aminovorans</name>
    <name type="common">Chelatobacter heintzii</name>
    <dbReference type="NCBI Taxonomy" id="83263"/>
    <lineage>
        <taxon>Bacteria</taxon>
        <taxon>Pseudomonadati</taxon>
        <taxon>Pseudomonadota</taxon>
        <taxon>Alphaproteobacteria</taxon>
        <taxon>Hyphomicrobiales</taxon>
        <taxon>Phyllobacteriaceae</taxon>
        <taxon>Aminobacter</taxon>
    </lineage>
</organism>
<evidence type="ECO:0000313" key="4">
    <source>
        <dbReference type="Proteomes" id="UP000254701"/>
    </source>
</evidence>
<evidence type="ECO:0000313" key="3">
    <source>
        <dbReference type="EMBL" id="SUU91047.1"/>
    </source>
</evidence>
<dbReference type="SUPFAM" id="SSF47473">
    <property type="entry name" value="EF-hand"/>
    <property type="match status" value="1"/>
</dbReference>
<feature type="domain" description="EF-hand" evidence="2">
    <location>
        <begin position="41"/>
        <end position="67"/>
    </location>
</feature>
<evidence type="ECO:0000259" key="2">
    <source>
        <dbReference type="PROSITE" id="PS50222"/>
    </source>
</evidence>
<gene>
    <name evidence="3" type="ORF">NCTC10684_04308</name>
</gene>
<dbReference type="OrthoDB" id="5470953at2"/>
<reference evidence="3 4" key="1">
    <citation type="submission" date="2018-06" db="EMBL/GenBank/DDBJ databases">
        <authorList>
            <consortium name="Pathogen Informatics"/>
            <person name="Doyle S."/>
        </authorList>
    </citation>
    <scope>NUCLEOTIDE SEQUENCE [LARGE SCALE GENOMIC DNA]</scope>
    <source>
        <strain evidence="3 4">NCTC10684</strain>
    </source>
</reference>
<name>A0A380WQ17_AMIAI</name>
<sequence>MNTSTRIAIAFVALAGTAGTSAFAANGQGQRGQNMKPQMRFERADADKSGDVTFEEFTAAMNTRLLDADENTDGKITVAEVADQIQRMRAERMAERLIKRFDANGDGELTKAEIETRQKKMFALLDRNDDGKIVKDEMPARNWRGGNGKR</sequence>
<accession>A0A380WQ17</accession>
<dbReference type="SMART" id="SM00054">
    <property type="entry name" value="EFh"/>
    <property type="match status" value="2"/>
</dbReference>
<dbReference type="Gene3D" id="1.10.238.10">
    <property type="entry name" value="EF-hand"/>
    <property type="match status" value="2"/>
</dbReference>
<feature type="domain" description="EF-hand" evidence="2">
    <location>
        <begin position="89"/>
        <end position="124"/>
    </location>
</feature>
<dbReference type="RefSeq" id="WP_115732976.1">
    <property type="nucleotide sequence ID" value="NZ_BAAAVY010000037.1"/>
</dbReference>
<dbReference type="AlphaFoldDB" id="A0A380WQ17"/>
<keyword evidence="1" id="KW-0732">Signal</keyword>
<dbReference type="Pfam" id="PF13202">
    <property type="entry name" value="EF-hand_5"/>
    <property type="match status" value="3"/>
</dbReference>
<dbReference type="EMBL" id="UFSM01000001">
    <property type="protein sequence ID" value="SUU91047.1"/>
    <property type="molecule type" value="Genomic_DNA"/>
</dbReference>